<dbReference type="Proteomes" id="UP001224775">
    <property type="component" value="Unassembled WGS sequence"/>
</dbReference>
<feature type="chain" id="PRO_5041923022" description="Calmodulin-lysine N-methyltransferase" evidence="1">
    <location>
        <begin position="25"/>
        <end position="773"/>
    </location>
</feature>
<dbReference type="AlphaFoldDB" id="A0AAD8Y1K2"/>
<dbReference type="SUPFAM" id="SSF53335">
    <property type="entry name" value="S-adenosyl-L-methionine-dependent methyltransferases"/>
    <property type="match status" value="1"/>
</dbReference>
<comment type="caution">
    <text evidence="2">The sequence shown here is derived from an EMBL/GenBank/DDBJ whole genome shotgun (WGS) entry which is preliminary data.</text>
</comment>
<protein>
    <recommendedName>
        <fullName evidence="4">Calmodulin-lysine N-methyltransferase</fullName>
    </recommendedName>
</protein>
<dbReference type="InterPro" id="IPR029063">
    <property type="entry name" value="SAM-dependent_MTases_sf"/>
</dbReference>
<keyword evidence="3" id="KW-1185">Reference proteome</keyword>
<evidence type="ECO:0000313" key="2">
    <source>
        <dbReference type="EMBL" id="KAK1737904.1"/>
    </source>
</evidence>
<organism evidence="2 3">
    <name type="scientific">Skeletonema marinoi</name>
    <dbReference type="NCBI Taxonomy" id="267567"/>
    <lineage>
        <taxon>Eukaryota</taxon>
        <taxon>Sar</taxon>
        <taxon>Stramenopiles</taxon>
        <taxon>Ochrophyta</taxon>
        <taxon>Bacillariophyta</taxon>
        <taxon>Coscinodiscophyceae</taxon>
        <taxon>Thalassiosirophycidae</taxon>
        <taxon>Thalassiosirales</taxon>
        <taxon>Skeletonemataceae</taxon>
        <taxon>Skeletonema</taxon>
        <taxon>Skeletonema marinoi-dohrnii complex</taxon>
    </lineage>
</organism>
<keyword evidence="1" id="KW-0732">Signal</keyword>
<reference evidence="2" key="1">
    <citation type="submission" date="2023-06" db="EMBL/GenBank/DDBJ databases">
        <title>Survivors Of The Sea: Transcriptome response of Skeletonema marinoi to long-term dormancy.</title>
        <authorList>
            <person name="Pinder M.I.M."/>
            <person name="Kourtchenko O."/>
            <person name="Robertson E.K."/>
            <person name="Larsson T."/>
            <person name="Maumus F."/>
            <person name="Osuna-Cruz C.M."/>
            <person name="Vancaester E."/>
            <person name="Stenow R."/>
            <person name="Vandepoele K."/>
            <person name="Ploug H."/>
            <person name="Bruchert V."/>
            <person name="Godhe A."/>
            <person name="Topel M."/>
        </authorList>
    </citation>
    <scope>NUCLEOTIDE SEQUENCE</scope>
    <source>
        <strain evidence="2">R05AC</strain>
    </source>
</reference>
<dbReference type="EMBL" id="JATAAI010000022">
    <property type="protein sequence ID" value="KAK1737904.1"/>
    <property type="molecule type" value="Genomic_DNA"/>
</dbReference>
<name>A0AAD8Y1K2_9STRA</name>
<evidence type="ECO:0000313" key="3">
    <source>
        <dbReference type="Proteomes" id="UP001224775"/>
    </source>
</evidence>
<proteinExistence type="predicted"/>
<dbReference type="Gene3D" id="3.40.50.150">
    <property type="entry name" value="Vaccinia Virus protein VP39"/>
    <property type="match status" value="1"/>
</dbReference>
<evidence type="ECO:0008006" key="4">
    <source>
        <dbReference type="Google" id="ProtNLM"/>
    </source>
</evidence>
<evidence type="ECO:0000256" key="1">
    <source>
        <dbReference type="SAM" id="SignalP"/>
    </source>
</evidence>
<accession>A0AAD8Y1K2</accession>
<feature type="signal peptide" evidence="1">
    <location>
        <begin position="1"/>
        <end position="24"/>
    </location>
</feature>
<sequence>MTMRVKWIALRFITLLLAFDLLLAFSVSESKRPSFFRTVTGWLDEEHIAWQQLTEKVFPRDITVRNPILKVTTPSTLYYLHILQSPTSANGCLSPTCTRDMTNYVQYLNAQSELTIEQQSAAAQDIATATKVSIIHLHEDVWYSKTDIVQCRLRTRLGVGSYRRIYARKTKAKRIDAGTAIPFLQKHHLWSATKARYYYGLFLPSKGNSGDNREGDEELVAVATFSTKRKILRGTRVTRSHELIRFCSRADGVVIGGITKLIRTFIKEQEPVDDIVTVVDRDWGPGDGWHAIGFETIHVSAPLFMVVKDGIRRHLVGAGIKNKDVQSSGSKSNEISTGRPGIDEHVLEELASLTTHEEALHCLEQNEYYPVYDAGVERLVMALSDTQGSAASSDETSMEDSEWQAEFVPATYAATYRTHNSGISAILGHVMAHTASSLYGRYLSELLTEGATVNDSDKAKADVDAWKATGGVGKSETLVYKAQSSLDPHALVEVKERLGGWCTLGIVGGSTKSIRHGNFKMVEVEGGRCIDSSVMAYEYLRSMAAMALVGLEYRQAHPDDDSVNANLSCLYLGYGAGSLSRFMANLIPNSKHVAIELDEGVVSAAHQCRLLEHSLSSDSEPIELLVGDALHYHRSANRDPFDIVFVDIFDDENILPKEFYSAEYLDNVVYQNYLDGRSDGMVVHNFHTNGKARSAQLADAIKSYRSVFSTTLTVESVDSRHTGGNTILLATNNRRLDASSETLSWRLAGMMAQQCSGVNFDVVARTTHKLWLS</sequence>
<gene>
    <name evidence="2" type="ORF">QTG54_011198</name>
</gene>